<dbReference type="SUPFAM" id="SSF52540">
    <property type="entry name" value="P-loop containing nucleoside triphosphate hydrolases"/>
    <property type="match status" value="1"/>
</dbReference>
<evidence type="ECO:0000256" key="7">
    <source>
        <dbReference type="ARBA" id="ARBA00023306"/>
    </source>
</evidence>
<dbReference type="EMBL" id="CAJNRG010006838">
    <property type="protein sequence ID" value="CAF2089260.1"/>
    <property type="molecule type" value="Genomic_DNA"/>
</dbReference>
<dbReference type="GO" id="GO:0005524">
    <property type="term" value="F:ATP binding"/>
    <property type="evidence" value="ECO:0007669"/>
    <property type="project" value="UniProtKB-KW"/>
</dbReference>
<evidence type="ECO:0000313" key="9">
    <source>
        <dbReference type="EMBL" id="CAF1607982.1"/>
    </source>
</evidence>
<dbReference type="GO" id="GO:0005634">
    <property type="term" value="C:nucleus"/>
    <property type="evidence" value="ECO:0007669"/>
    <property type="project" value="UniProtKB-SubCell"/>
</dbReference>
<dbReference type="EMBL" id="CAJNRF010012270">
    <property type="protein sequence ID" value="CAF2139057.1"/>
    <property type="molecule type" value="Genomic_DNA"/>
</dbReference>
<dbReference type="GO" id="GO:0000077">
    <property type="term" value="P:DNA damage checkpoint signaling"/>
    <property type="evidence" value="ECO:0007669"/>
    <property type="project" value="TreeGrafter"/>
</dbReference>
<keyword evidence="4" id="KW-0227">DNA damage</keyword>
<comment type="similarity">
    <text evidence="2">Belongs to the rad17/RAD24 family.</text>
</comment>
<dbReference type="EMBL" id="CAJOBF010001970">
    <property type="protein sequence ID" value="CAF3999715.1"/>
    <property type="molecule type" value="Genomic_DNA"/>
</dbReference>
<keyword evidence="5" id="KW-0067">ATP-binding</keyword>
<dbReference type="InterPro" id="IPR027417">
    <property type="entry name" value="P-loop_NTPase"/>
</dbReference>
<proteinExistence type="inferred from homology"/>
<dbReference type="Proteomes" id="UP000663842">
    <property type="component" value="Unassembled WGS sequence"/>
</dbReference>
<comment type="subcellular location">
    <subcellularLocation>
        <location evidence="1">Nucleus</location>
    </subcellularLocation>
</comment>
<dbReference type="Gene3D" id="3.40.50.300">
    <property type="entry name" value="P-loop containing nucleotide triphosphate hydrolases"/>
    <property type="match status" value="1"/>
</dbReference>
<accession>A0A815PYM1</accession>
<reference evidence="8" key="1">
    <citation type="submission" date="2021-02" db="EMBL/GenBank/DDBJ databases">
        <authorList>
            <person name="Nowell W R."/>
        </authorList>
    </citation>
    <scope>NUCLEOTIDE SEQUENCE</scope>
</reference>
<dbReference type="Proteomes" id="UP000663856">
    <property type="component" value="Unassembled WGS sequence"/>
</dbReference>
<keyword evidence="6" id="KW-0539">Nucleus</keyword>
<dbReference type="Proteomes" id="UP000663855">
    <property type="component" value="Unassembled WGS sequence"/>
</dbReference>
<evidence type="ECO:0000313" key="14">
    <source>
        <dbReference type="Proteomes" id="UP000663834"/>
    </source>
</evidence>
<evidence type="ECO:0000313" key="11">
    <source>
        <dbReference type="EMBL" id="CAF2089260.1"/>
    </source>
</evidence>
<dbReference type="EMBL" id="CAJNOV010017475">
    <property type="protein sequence ID" value="CAF1607982.1"/>
    <property type="molecule type" value="Genomic_DNA"/>
</dbReference>
<keyword evidence="7" id="KW-0131">Cell cycle</keyword>
<keyword evidence="3" id="KW-0547">Nucleotide-binding</keyword>
<dbReference type="PANTHER" id="PTHR12172:SF0">
    <property type="entry name" value="CELL CYCLE CHECKPOINT PROTEIN RAD17"/>
    <property type="match status" value="1"/>
</dbReference>
<evidence type="ECO:0000256" key="5">
    <source>
        <dbReference type="ARBA" id="ARBA00022840"/>
    </source>
</evidence>
<dbReference type="Proteomes" id="UP000663834">
    <property type="component" value="Unassembled WGS sequence"/>
</dbReference>
<dbReference type="Proteomes" id="UP000663824">
    <property type="component" value="Unassembled WGS sequence"/>
</dbReference>
<dbReference type="GO" id="GO:0003689">
    <property type="term" value="F:DNA clamp loader activity"/>
    <property type="evidence" value="ECO:0007669"/>
    <property type="project" value="TreeGrafter"/>
</dbReference>
<dbReference type="Proteomes" id="UP000663887">
    <property type="component" value="Unassembled WGS sequence"/>
</dbReference>
<evidence type="ECO:0000313" key="8">
    <source>
        <dbReference type="EMBL" id="CAF1456196.1"/>
    </source>
</evidence>
<dbReference type="EMBL" id="CAJNRE010005389">
    <property type="protein sequence ID" value="CAF2044434.1"/>
    <property type="molecule type" value="Genomic_DNA"/>
</dbReference>
<dbReference type="AlphaFoldDB" id="A0A815PYM1"/>
<evidence type="ECO:0000313" key="10">
    <source>
        <dbReference type="EMBL" id="CAF2044434.1"/>
    </source>
</evidence>
<sequence length="266" mass="30318">MSRRIPSFSDLNIRTQQPIKRFKKAETSADASSYRNIFEQFDDVSPPPTVTTTTEKIIPKTVPSKLSSQQFSSTSSSTARSIMAKKIVKQDDELWSMLFQPKSRHDLILHPKKIKDLEQILQRSCDIVTTNKRPSKLILISGSTGSGKSTCLRTLAASLNINIVEWETRTTSALTSTAQDEYRDDRQWTESQKRSFRTFAFQSTRYLSSSTGNSSNGLIFEDENEQSSVKSESTSSTKQIVLIEVSSYFFINRTKQKEKKYNFNYI</sequence>
<evidence type="ECO:0000256" key="1">
    <source>
        <dbReference type="ARBA" id="ARBA00004123"/>
    </source>
</evidence>
<evidence type="ECO:0000256" key="2">
    <source>
        <dbReference type="ARBA" id="ARBA00006168"/>
    </source>
</evidence>
<dbReference type="PANTHER" id="PTHR12172">
    <property type="entry name" value="CELL CYCLE CHECKPOINT PROTEIN RAD17"/>
    <property type="match status" value="1"/>
</dbReference>
<evidence type="ECO:0000256" key="6">
    <source>
        <dbReference type="ARBA" id="ARBA00023242"/>
    </source>
</evidence>
<evidence type="ECO:0000313" key="13">
    <source>
        <dbReference type="EMBL" id="CAF3999715.1"/>
    </source>
</evidence>
<dbReference type="GO" id="GO:0003682">
    <property type="term" value="F:chromatin binding"/>
    <property type="evidence" value="ECO:0007669"/>
    <property type="project" value="TreeGrafter"/>
</dbReference>
<dbReference type="GO" id="GO:0033314">
    <property type="term" value="P:mitotic DNA replication checkpoint signaling"/>
    <property type="evidence" value="ECO:0007669"/>
    <property type="project" value="TreeGrafter"/>
</dbReference>
<comment type="caution">
    <text evidence="8">The sequence shown here is derived from an EMBL/GenBank/DDBJ whole genome shotgun (WGS) entry which is preliminary data.</text>
</comment>
<dbReference type="GO" id="GO:0006281">
    <property type="term" value="P:DNA repair"/>
    <property type="evidence" value="ECO:0007669"/>
    <property type="project" value="InterPro"/>
</dbReference>
<protein>
    <submittedName>
        <fullName evidence="8">Uncharacterized protein</fullName>
    </submittedName>
</protein>
<dbReference type="Pfam" id="PF03215">
    <property type="entry name" value="Rad17"/>
    <property type="match status" value="1"/>
</dbReference>
<name>A0A815PYM1_9BILA</name>
<dbReference type="OrthoDB" id="10265971at2759"/>
<dbReference type="InterPro" id="IPR004582">
    <property type="entry name" value="Checkpoint_prot_Rad17_Rad24"/>
</dbReference>
<gene>
    <name evidence="9" type="ORF">CJN711_LOCUS36128</name>
    <name evidence="8" type="ORF">KQP761_LOCUS12259</name>
    <name evidence="10" type="ORF">MBJ925_LOCUS11879</name>
    <name evidence="13" type="ORF">UXM345_LOCUS16099</name>
    <name evidence="12" type="ORF">WKI299_LOCUS27937</name>
    <name evidence="11" type="ORF">XDN619_LOCUS16286</name>
</gene>
<dbReference type="EMBL" id="CAJNOW010005656">
    <property type="protein sequence ID" value="CAF1456196.1"/>
    <property type="molecule type" value="Genomic_DNA"/>
</dbReference>
<evidence type="ECO:0000256" key="3">
    <source>
        <dbReference type="ARBA" id="ARBA00022741"/>
    </source>
</evidence>
<evidence type="ECO:0000313" key="12">
    <source>
        <dbReference type="EMBL" id="CAF2139057.1"/>
    </source>
</evidence>
<organism evidence="8 14">
    <name type="scientific">Rotaria magnacalcarata</name>
    <dbReference type="NCBI Taxonomy" id="392030"/>
    <lineage>
        <taxon>Eukaryota</taxon>
        <taxon>Metazoa</taxon>
        <taxon>Spiralia</taxon>
        <taxon>Gnathifera</taxon>
        <taxon>Rotifera</taxon>
        <taxon>Eurotatoria</taxon>
        <taxon>Bdelloidea</taxon>
        <taxon>Philodinida</taxon>
        <taxon>Philodinidae</taxon>
        <taxon>Rotaria</taxon>
    </lineage>
</organism>
<evidence type="ECO:0000256" key="4">
    <source>
        <dbReference type="ARBA" id="ARBA00022763"/>
    </source>
</evidence>